<gene>
    <name evidence="1" type="ORF">EVA_10854</name>
</gene>
<dbReference type="EMBL" id="AMCI01003116">
    <property type="protein sequence ID" value="EJX01038.1"/>
    <property type="molecule type" value="Genomic_DNA"/>
</dbReference>
<accession>J9GGV6</accession>
<dbReference type="AlphaFoldDB" id="J9GGV6"/>
<comment type="caution">
    <text evidence="1">The sequence shown here is derived from an EMBL/GenBank/DDBJ whole genome shotgun (WGS) entry which is preliminary data.</text>
</comment>
<reference evidence="1" key="1">
    <citation type="journal article" date="2012" name="PLoS ONE">
        <title>Gene sets for utilization of primary and secondary nutrition supplies in the distal gut of endangered iberian lynx.</title>
        <authorList>
            <person name="Alcaide M."/>
            <person name="Messina E."/>
            <person name="Richter M."/>
            <person name="Bargiela R."/>
            <person name="Peplies J."/>
            <person name="Huws S.A."/>
            <person name="Newbold C.J."/>
            <person name="Golyshin P.N."/>
            <person name="Simon M.A."/>
            <person name="Lopez G."/>
            <person name="Yakimov M.M."/>
            <person name="Ferrer M."/>
        </authorList>
    </citation>
    <scope>NUCLEOTIDE SEQUENCE</scope>
</reference>
<evidence type="ECO:0000313" key="1">
    <source>
        <dbReference type="EMBL" id="EJX01038.1"/>
    </source>
</evidence>
<sequence length="48" mass="5757">MHISSFLWISLFSWLESPRSLYHARHVCILILKIVDNRKHFGHHVVCE</sequence>
<proteinExistence type="predicted"/>
<organism evidence="1">
    <name type="scientific">gut metagenome</name>
    <dbReference type="NCBI Taxonomy" id="749906"/>
    <lineage>
        <taxon>unclassified sequences</taxon>
        <taxon>metagenomes</taxon>
        <taxon>organismal metagenomes</taxon>
    </lineage>
</organism>
<protein>
    <submittedName>
        <fullName evidence="1">Uncharacterized protein</fullName>
    </submittedName>
</protein>
<name>J9GGV6_9ZZZZ</name>